<gene>
    <name evidence="1" type="ORF">F5148DRAFT_1290485</name>
</gene>
<evidence type="ECO:0000313" key="2">
    <source>
        <dbReference type="Proteomes" id="UP001207468"/>
    </source>
</evidence>
<accession>A0ACC0TVM1</accession>
<organism evidence="1 2">
    <name type="scientific">Russula earlei</name>
    <dbReference type="NCBI Taxonomy" id="71964"/>
    <lineage>
        <taxon>Eukaryota</taxon>
        <taxon>Fungi</taxon>
        <taxon>Dikarya</taxon>
        <taxon>Basidiomycota</taxon>
        <taxon>Agaricomycotina</taxon>
        <taxon>Agaricomycetes</taxon>
        <taxon>Russulales</taxon>
        <taxon>Russulaceae</taxon>
        <taxon>Russula</taxon>
    </lineage>
</organism>
<proteinExistence type="predicted"/>
<name>A0ACC0TVM1_9AGAM</name>
<evidence type="ECO:0000313" key="1">
    <source>
        <dbReference type="EMBL" id="KAI9450920.1"/>
    </source>
</evidence>
<sequence length="450" mass="50125">MVITTSAQTAQSDIYVPKGGSVFFYAADTASIFGNVWLDGMMGNQTGSRINFFGRQWHTGSTATLPDESPSGVANTGGLINFQQPSPLYGNLGRQLINGNYDIFSSSGSSYPSILLNNSLGLQLDSTSLLIRRSLQLTTGKVYLDNNNLLVGGAGIQGIIKGYNQYNYVVTGDQPMGGFLYLYGIQDSIAKVVFPIGTTDISYTPMAIKNRGKGNLFRARVFDKVFDMGMTGKDISVRSVNKTWILASADSNLYADVELQHTLVEEGNEFITYRRTTFISRFTNGAWDTAAPYALPRQPGDLTTGPAIYLYTKFSKSLDLPHFFANVFNFTAQRLLPVLAKLDWSYTQEQVSGVTYYEVEKRLEPDSVWKTVNSVPYTAANAHRYTWYDNDVYYRTPISYRIKAYTTFGAYFYSDIRTIPGVIDPYYMIYPNPTNGAFDGTKDNHFPDPV</sequence>
<keyword evidence="2" id="KW-1185">Reference proteome</keyword>
<comment type="caution">
    <text evidence="1">The sequence shown here is derived from an EMBL/GenBank/DDBJ whole genome shotgun (WGS) entry which is preliminary data.</text>
</comment>
<reference evidence="1" key="1">
    <citation type="submission" date="2021-03" db="EMBL/GenBank/DDBJ databases">
        <title>Evolutionary priming and transition to the ectomycorrhizal habit in an iconic lineage of mushroom-forming fungi: is preadaptation a requirement?</title>
        <authorList>
            <consortium name="DOE Joint Genome Institute"/>
            <person name="Looney B.P."/>
            <person name="Miyauchi S."/>
            <person name="Morin E."/>
            <person name="Drula E."/>
            <person name="Courty P.E."/>
            <person name="Chicoki N."/>
            <person name="Fauchery L."/>
            <person name="Kohler A."/>
            <person name="Kuo A."/>
            <person name="LaButti K."/>
            <person name="Pangilinan J."/>
            <person name="Lipzen A."/>
            <person name="Riley R."/>
            <person name="Andreopoulos W."/>
            <person name="He G."/>
            <person name="Johnson J."/>
            <person name="Barry K.W."/>
            <person name="Grigoriev I.V."/>
            <person name="Nagy L."/>
            <person name="Hibbett D."/>
            <person name="Henrissat B."/>
            <person name="Matheny P.B."/>
            <person name="Labbe J."/>
            <person name="Martin A.F."/>
        </authorList>
    </citation>
    <scope>NUCLEOTIDE SEQUENCE</scope>
    <source>
        <strain evidence="1">BPL698</strain>
    </source>
</reference>
<protein>
    <submittedName>
        <fullName evidence="1">Uncharacterized protein</fullName>
    </submittedName>
</protein>
<dbReference type="Proteomes" id="UP001207468">
    <property type="component" value="Unassembled WGS sequence"/>
</dbReference>
<dbReference type="EMBL" id="JAGFNK010000402">
    <property type="protein sequence ID" value="KAI9450920.1"/>
    <property type="molecule type" value="Genomic_DNA"/>
</dbReference>